<reference evidence="2" key="1">
    <citation type="journal article" date="2019" name="Int. J. Syst. Evol. Microbiol.">
        <title>The Global Catalogue of Microorganisms (GCM) 10K type strain sequencing project: providing services to taxonomists for standard genome sequencing and annotation.</title>
        <authorList>
            <consortium name="The Broad Institute Genomics Platform"/>
            <consortium name="The Broad Institute Genome Sequencing Center for Infectious Disease"/>
            <person name="Wu L."/>
            <person name="Ma J."/>
        </authorList>
    </citation>
    <scope>NUCLEOTIDE SEQUENCE [LARGE SCALE GENOMIC DNA]</scope>
    <source>
        <strain evidence="2">JCM 4733</strain>
    </source>
</reference>
<proteinExistence type="predicted"/>
<evidence type="ECO:0008006" key="3">
    <source>
        <dbReference type="Google" id="ProtNLM"/>
    </source>
</evidence>
<evidence type="ECO:0000313" key="1">
    <source>
        <dbReference type="EMBL" id="GHA55150.1"/>
    </source>
</evidence>
<name>A0ABQ3D2J5_9ACTN</name>
<dbReference type="EMBL" id="BMVN01000035">
    <property type="protein sequence ID" value="GHA55150.1"/>
    <property type="molecule type" value="Genomic_DNA"/>
</dbReference>
<dbReference type="RefSeq" id="WP_189892666.1">
    <property type="nucleotide sequence ID" value="NZ_BMVN01000035.1"/>
</dbReference>
<dbReference type="Proteomes" id="UP000653644">
    <property type="component" value="Unassembled WGS sequence"/>
</dbReference>
<organism evidence="1 2">
    <name type="scientific">Streptomyces canarius</name>
    <dbReference type="NCBI Taxonomy" id="285453"/>
    <lineage>
        <taxon>Bacteria</taxon>
        <taxon>Bacillati</taxon>
        <taxon>Actinomycetota</taxon>
        <taxon>Actinomycetes</taxon>
        <taxon>Kitasatosporales</taxon>
        <taxon>Streptomycetaceae</taxon>
        <taxon>Streptomyces</taxon>
    </lineage>
</organism>
<comment type="caution">
    <text evidence="1">The sequence shown here is derived from an EMBL/GenBank/DDBJ whole genome shotgun (WGS) entry which is preliminary data.</text>
</comment>
<keyword evidence="2" id="KW-1185">Reference proteome</keyword>
<evidence type="ECO:0000313" key="2">
    <source>
        <dbReference type="Proteomes" id="UP000653644"/>
    </source>
</evidence>
<sequence length="235" mass="25437">MRTPSLTATAPARFLLLGASHAGPIGRAAQGAGIPFQGGPIGAGREFTDSFFTTRDSPAGTDVVFRSDEAEKHYRRSLEELGINALARLRIPLVATFGFCAYFVALRENWDLYRDRSGTVPSGVLSSSLFDAIVRACVRDALAFYETTGDLGLRILVVMPPQRIPGQSDPAVFMAAQESIRPAVEQLGVEVVELRHRTTGPDGLQRPELCEADDEIHGNLAFGRIVLAELLDRGL</sequence>
<protein>
    <recommendedName>
        <fullName evidence="3">SGNH hydrolase-type esterase domain-containing protein</fullName>
    </recommendedName>
</protein>
<accession>A0ABQ3D2J5</accession>
<gene>
    <name evidence="1" type="ORF">GCM10010345_69670</name>
</gene>